<evidence type="ECO:0000313" key="12">
    <source>
        <dbReference type="Proteomes" id="UP000663828"/>
    </source>
</evidence>
<keyword evidence="4" id="KW-0297">G-protein coupled receptor</keyword>
<dbReference type="PANTHER" id="PTHR24243">
    <property type="entry name" value="G-PROTEIN COUPLED RECEPTOR"/>
    <property type="match status" value="1"/>
</dbReference>
<sequence>MPPSINDFIQYGQYVNQIAGIFFWFFGVFGSLAILIIFSSKKELRRSPSSQYILVAATCDFIFLGIALGYRIMTDGFSVRGNIALFFFNPAVCKIRNYITGVTNFATLYTKCLCTIDQWASTSRSNRVRQFNSVKWARIFLIINTLIWSLMQIPQLIYNDIITSSSGIMSCVGTSKALVYAFSYFLLPVLYFFLPLILLTTFGYLTYTHLKQISERSLKQSRFQRIERQLTSLIIAQTLVCIVTSLPYGVQYLYTGITLTQTKDSYRLAVEAFIQHVVRLNLYASSAAPFYVYICLSTEIRRMAIQILFCKLFKGNQIGFSQTLDKTIDQAAPTVNHQMKTISEGK</sequence>
<protein>
    <recommendedName>
        <fullName evidence="9">G-protein coupled receptors family 1 profile domain-containing protein</fullName>
    </recommendedName>
</protein>
<keyword evidence="3 8" id="KW-1133">Transmembrane helix</keyword>
<dbReference type="EMBL" id="CAJNOJ010000532">
    <property type="protein sequence ID" value="CAF1477647.1"/>
    <property type="molecule type" value="Genomic_DNA"/>
</dbReference>
<dbReference type="PANTHER" id="PTHR24243:SF208">
    <property type="entry name" value="PYROKININ-1 RECEPTOR"/>
    <property type="match status" value="1"/>
</dbReference>
<feature type="transmembrane region" description="Helical" evidence="8">
    <location>
        <begin position="52"/>
        <end position="70"/>
    </location>
</feature>
<dbReference type="InterPro" id="IPR000276">
    <property type="entry name" value="GPCR_Rhodpsn"/>
</dbReference>
<feature type="domain" description="G-protein coupled receptors family 1 profile" evidence="9">
    <location>
        <begin position="30"/>
        <end position="293"/>
    </location>
</feature>
<evidence type="ECO:0000256" key="4">
    <source>
        <dbReference type="ARBA" id="ARBA00023040"/>
    </source>
</evidence>
<dbReference type="SUPFAM" id="SSF81321">
    <property type="entry name" value="Family A G protein-coupled receptor-like"/>
    <property type="match status" value="1"/>
</dbReference>
<name>A0A814DY42_ADIRI</name>
<dbReference type="PROSITE" id="PS50262">
    <property type="entry name" value="G_PROTEIN_RECEP_F1_2"/>
    <property type="match status" value="1"/>
</dbReference>
<dbReference type="Gene3D" id="1.20.1070.10">
    <property type="entry name" value="Rhodopsin 7-helix transmembrane proteins"/>
    <property type="match status" value="1"/>
</dbReference>
<dbReference type="GO" id="GO:0005886">
    <property type="term" value="C:plasma membrane"/>
    <property type="evidence" value="ECO:0007669"/>
    <property type="project" value="TreeGrafter"/>
</dbReference>
<comment type="caution">
    <text evidence="10">The sequence shown here is derived from an EMBL/GenBank/DDBJ whole genome shotgun (WGS) entry which is preliminary data.</text>
</comment>
<feature type="transmembrane region" description="Helical" evidence="8">
    <location>
        <begin position="230"/>
        <end position="253"/>
    </location>
</feature>
<dbReference type="AlphaFoldDB" id="A0A814DY42"/>
<dbReference type="Proteomes" id="UP000663852">
    <property type="component" value="Unassembled WGS sequence"/>
</dbReference>
<evidence type="ECO:0000256" key="1">
    <source>
        <dbReference type="ARBA" id="ARBA00004141"/>
    </source>
</evidence>
<comment type="subcellular location">
    <subcellularLocation>
        <location evidence="1">Membrane</location>
        <topology evidence="1">Multi-pass membrane protein</topology>
    </subcellularLocation>
</comment>
<evidence type="ECO:0000256" key="5">
    <source>
        <dbReference type="ARBA" id="ARBA00023136"/>
    </source>
</evidence>
<proteinExistence type="predicted"/>
<keyword evidence="2 8" id="KW-0812">Transmembrane</keyword>
<accession>A0A814DY42</accession>
<feature type="transmembrane region" description="Helical" evidence="8">
    <location>
        <begin position="273"/>
        <end position="296"/>
    </location>
</feature>
<dbReference type="Proteomes" id="UP000663828">
    <property type="component" value="Unassembled WGS sequence"/>
</dbReference>
<evidence type="ECO:0000256" key="7">
    <source>
        <dbReference type="ARBA" id="ARBA00023224"/>
    </source>
</evidence>
<feature type="transmembrane region" description="Helical" evidence="8">
    <location>
        <begin position="177"/>
        <end position="210"/>
    </location>
</feature>
<dbReference type="Pfam" id="PF00001">
    <property type="entry name" value="7tm_1"/>
    <property type="match status" value="1"/>
</dbReference>
<keyword evidence="12" id="KW-1185">Reference proteome</keyword>
<keyword evidence="5 8" id="KW-0472">Membrane</keyword>
<evidence type="ECO:0000313" key="11">
    <source>
        <dbReference type="EMBL" id="CAF1477647.1"/>
    </source>
</evidence>
<organism evidence="10 12">
    <name type="scientific">Adineta ricciae</name>
    <name type="common">Rotifer</name>
    <dbReference type="NCBI Taxonomy" id="249248"/>
    <lineage>
        <taxon>Eukaryota</taxon>
        <taxon>Metazoa</taxon>
        <taxon>Spiralia</taxon>
        <taxon>Gnathifera</taxon>
        <taxon>Rotifera</taxon>
        <taxon>Eurotatoria</taxon>
        <taxon>Bdelloidea</taxon>
        <taxon>Adinetida</taxon>
        <taxon>Adinetidae</taxon>
        <taxon>Adineta</taxon>
    </lineage>
</organism>
<evidence type="ECO:0000256" key="8">
    <source>
        <dbReference type="SAM" id="Phobius"/>
    </source>
</evidence>
<dbReference type="InterPro" id="IPR017452">
    <property type="entry name" value="GPCR_Rhodpsn_7TM"/>
</dbReference>
<dbReference type="GO" id="GO:0004930">
    <property type="term" value="F:G protein-coupled receptor activity"/>
    <property type="evidence" value="ECO:0007669"/>
    <property type="project" value="UniProtKB-KW"/>
</dbReference>
<gene>
    <name evidence="11" type="ORF">EDS130_LOCUS41222</name>
    <name evidence="10" type="ORF">XAT740_LOCUS11212</name>
</gene>
<reference evidence="10" key="1">
    <citation type="submission" date="2021-02" db="EMBL/GenBank/DDBJ databases">
        <authorList>
            <person name="Nowell W R."/>
        </authorList>
    </citation>
    <scope>NUCLEOTIDE SEQUENCE</scope>
</reference>
<evidence type="ECO:0000256" key="2">
    <source>
        <dbReference type="ARBA" id="ARBA00022692"/>
    </source>
</evidence>
<evidence type="ECO:0000256" key="6">
    <source>
        <dbReference type="ARBA" id="ARBA00023170"/>
    </source>
</evidence>
<evidence type="ECO:0000259" key="9">
    <source>
        <dbReference type="PROSITE" id="PS50262"/>
    </source>
</evidence>
<evidence type="ECO:0000313" key="10">
    <source>
        <dbReference type="EMBL" id="CAF0961676.1"/>
    </source>
</evidence>
<keyword evidence="6" id="KW-0675">Receptor</keyword>
<dbReference type="OrthoDB" id="10003514at2759"/>
<feature type="transmembrane region" description="Helical" evidence="8">
    <location>
        <begin position="136"/>
        <end position="157"/>
    </location>
</feature>
<keyword evidence="7" id="KW-0807">Transducer</keyword>
<dbReference type="EMBL" id="CAJNOR010000611">
    <property type="protein sequence ID" value="CAF0961676.1"/>
    <property type="molecule type" value="Genomic_DNA"/>
</dbReference>
<feature type="transmembrane region" description="Helical" evidence="8">
    <location>
        <begin position="21"/>
        <end position="40"/>
    </location>
</feature>
<evidence type="ECO:0000256" key="3">
    <source>
        <dbReference type="ARBA" id="ARBA00022989"/>
    </source>
</evidence>